<feature type="transmembrane region" description="Helical" evidence="2">
    <location>
        <begin position="7"/>
        <end position="26"/>
    </location>
</feature>
<sequence>MTMGKILLSILSGVIGFLFTFLTNYGHNLLGTSLIRGIYGFIIWFVLAFLLRWVLGFIVKQSQVPDMTGDNAAEDDMLGTKLDLSTPDGDEELINLLKPKPAEGSGGSEGFTPLQPPKLVSMKDPEELAKAVRHLKEE</sequence>
<protein>
    <submittedName>
        <fullName evidence="3">Uncharacterized protein</fullName>
    </submittedName>
</protein>
<organism evidence="3 4">
    <name type="scientific">Paenibacillus tianjinensis</name>
    <dbReference type="NCBI Taxonomy" id="2810347"/>
    <lineage>
        <taxon>Bacteria</taxon>
        <taxon>Bacillati</taxon>
        <taxon>Bacillota</taxon>
        <taxon>Bacilli</taxon>
        <taxon>Bacillales</taxon>
        <taxon>Paenibacillaceae</taxon>
        <taxon>Paenibacillus</taxon>
    </lineage>
</organism>
<feature type="region of interest" description="Disordered" evidence="1">
    <location>
        <begin position="98"/>
        <end position="122"/>
    </location>
</feature>
<evidence type="ECO:0000313" key="3">
    <source>
        <dbReference type="EMBL" id="QSF47822.1"/>
    </source>
</evidence>
<evidence type="ECO:0000313" key="4">
    <source>
        <dbReference type="Proteomes" id="UP000663452"/>
    </source>
</evidence>
<feature type="transmembrane region" description="Helical" evidence="2">
    <location>
        <begin position="38"/>
        <end position="59"/>
    </location>
</feature>
<keyword evidence="2" id="KW-1133">Transmembrane helix</keyword>
<keyword evidence="4" id="KW-1185">Reference proteome</keyword>
<dbReference type="Proteomes" id="UP000663452">
    <property type="component" value="Chromosome"/>
</dbReference>
<proteinExistence type="predicted"/>
<evidence type="ECO:0000256" key="1">
    <source>
        <dbReference type="SAM" id="MobiDB-lite"/>
    </source>
</evidence>
<accession>A0ABX7LPS6</accession>
<evidence type="ECO:0000256" key="2">
    <source>
        <dbReference type="SAM" id="Phobius"/>
    </source>
</evidence>
<name>A0ABX7LPS6_9BACL</name>
<dbReference type="EMBL" id="CP070969">
    <property type="protein sequence ID" value="QSF47822.1"/>
    <property type="molecule type" value="Genomic_DNA"/>
</dbReference>
<keyword evidence="2" id="KW-0812">Transmembrane</keyword>
<gene>
    <name evidence="3" type="ORF">JRJ22_16590</name>
</gene>
<reference evidence="3 4" key="1">
    <citation type="submission" date="2021-02" db="EMBL/GenBank/DDBJ databases">
        <title>Paenibacillus tianjinensis sp. nov.</title>
        <authorList>
            <person name="Liu H."/>
        </authorList>
    </citation>
    <scope>NUCLEOTIDE SEQUENCE [LARGE SCALE GENOMIC DNA]</scope>
    <source>
        <strain evidence="3 4">TB2019</strain>
    </source>
</reference>
<keyword evidence="2" id="KW-0472">Membrane</keyword>